<accession>A0A1C1CLR8</accession>
<dbReference type="InterPro" id="IPR050300">
    <property type="entry name" value="GDXG_lipolytic_enzyme"/>
</dbReference>
<keyword evidence="1 3" id="KW-0378">Hydrolase</keyword>
<comment type="caution">
    <text evidence="3">The sequence shown here is derived from an EMBL/GenBank/DDBJ whole genome shotgun (WGS) entry which is preliminary data.</text>
</comment>
<proteinExistence type="predicted"/>
<dbReference type="Pfam" id="PF20434">
    <property type="entry name" value="BD-FAE"/>
    <property type="match status" value="1"/>
</dbReference>
<evidence type="ECO:0000256" key="1">
    <source>
        <dbReference type="ARBA" id="ARBA00022801"/>
    </source>
</evidence>
<dbReference type="AlphaFoldDB" id="A0A1C1CLR8"/>
<name>A0A1C1CLR8_9EURO</name>
<reference evidence="4" key="1">
    <citation type="submission" date="2015-07" db="EMBL/GenBank/DDBJ databases">
        <authorList>
            <person name="Teixeira M.M."/>
            <person name="Souza R.C."/>
            <person name="Almeida L.G."/>
            <person name="Vicente V.A."/>
            <person name="de Hoog S."/>
            <person name="Bocca A.L."/>
            <person name="de Almeida S.R."/>
            <person name="Vasconcelos A.T."/>
            <person name="Felipe M.S."/>
        </authorList>
    </citation>
    <scope>NUCLEOTIDE SEQUENCE [LARGE SCALE GENOMIC DNA]</scope>
    <source>
        <strain evidence="4">KSF</strain>
    </source>
</reference>
<keyword evidence="4" id="KW-1185">Reference proteome</keyword>
<organism evidence="3 4">
    <name type="scientific">Cladophialophora carrionii</name>
    <dbReference type="NCBI Taxonomy" id="86049"/>
    <lineage>
        <taxon>Eukaryota</taxon>
        <taxon>Fungi</taxon>
        <taxon>Dikarya</taxon>
        <taxon>Ascomycota</taxon>
        <taxon>Pezizomycotina</taxon>
        <taxon>Eurotiomycetes</taxon>
        <taxon>Chaetothyriomycetidae</taxon>
        <taxon>Chaetothyriales</taxon>
        <taxon>Herpotrichiellaceae</taxon>
        <taxon>Cladophialophora</taxon>
    </lineage>
</organism>
<evidence type="ECO:0000259" key="2">
    <source>
        <dbReference type="Pfam" id="PF20434"/>
    </source>
</evidence>
<dbReference type="PANTHER" id="PTHR48081">
    <property type="entry name" value="AB HYDROLASE SUPERFAMILY PROTEIN C4A8.06C"/>
    <property type="match status" value="1"/>
</dbReference>
<evidence type="ECO:0000313" key="4">
    <source>
        <dbReference type="Proteomes" id="UP000094526"/>
    </source>
</evidence>
<dbReference type="InterPro" id="IPR029058">
    <property type="entry name" value="AB_hydrolase_fold"/>
</dbReference>
<dbReference type="STRING" id="86049.A0A1C1CLR8"/>
<gene>
    <name evidence="3" type="ORF">CLCR_05040</name>
</gene>
<evidence type="ECO:0000313" key="3">
    <source>
        <dbReference type="EMBL" id="OCT49458.1"/>
    </source>
</evidence>
<dbReference type="Gene3D" id="3.40.50.1820">
    <property type="entry name" value="alpha/beta hydrolase"/>
    <property type="match status" value="1"/>
</dbReference>
<dbReference type="VEuPathDB" id="FungiDB:G647_00026"/>
<feature type="domain" description="BD-FAE-like" evidence="2">
    <location>
        <begin position="51"/>
        <end position="193"/>
    </location>
</feature>
<dbReference type="GO" id="GO:0016787">
    <property type="term" value="F:hydrolase activity"/>
    <property type="evidence" value="ECO:0007669"/>
    <property type="project" value="UniProtKB-KW"/>
</dbReference>
<dbReference type="InterPro" id="IPR049492">
    <property type="entry name" value="BD-FAE-like_dom"/>
</dbReference>
<dbReference type="VEuPathDB" id="FungiDB:CLCR_05040"/>
<dbReference type="EMBL" id="LGRB01000011">
    <property type="protein sequence ID" value="OCT49458.1"/>
    <property type="molecule type" value="Genomic_DNA"/>
</dbReference>
<sequence>MDQLSSFGRAINQIVGPTFGTYAPLLAARQAAIHSTKRETFQYANHSRQALDIYYAEDDIPSTQPKSVLLYMYGGGFVIGDKADPNYAGGTVYGNLAHYFATTFGYTVVIPDYRLVSHGARFPSGGVDLLLAIEWIKTCLTEKKGYASINLFLMGASAGGVHIATYLLSPEFASSLAALTQASAQQGVKLRAVSFIQVPFHFEKAIKQRIPDLEAYYGGSDLLTPSPLGLLRSNNLDSALTDSDVKFGVWSGDLDPEDEILEPIRDFLREWKGPALQPHTIQGHNHLSSQLGLGTGVEKEEAWGLEIGRFFQSSCP</sequence>
<dbReference type="Proteomes" id="UP000094526">
    <property type="component" value="Unassembled WGS sequence"/>
</dbReference>
<dbReference type="OrthoDB" id="433474at2759"/>
<protein>
    <submittedName>
        <fullName evidence="3">Putative alpha beta-hydrolase protein</fullName>
    </submittedName>
</protein>
<dbReference type="SUPFAM" id="SSF53474">
    <property type="entry name" value="alpha/beta-Hydrolases"/>
    <property type="match status" value="1"/>
</dbReference>